<protein>
    <recommendedName>
        <fullName evidence="8">Transcriptional coactivator Hfi1/Transcriptional adapter 1</fullName>
    </recommendedName>
</protein>
<dbReference type="CDD" id="cd22933">
    <property type="entry name" value="HFD_HFI1"/>
    <property type="match status" value="1"/>
</dbReference>
<dbReference type="PANTHER" id="PTHR21277:SF5">
    <property type="entry name" value="TRANSCRIPTIONAL ADAPTER 1"/>
    <property type="match status" value="1"/>
</dbReference>
<dbReference type="GO" id="GO:0005634">
    <property type="term" value="C:nucleus"/>
    <property type="evidence" value="ECO:0007669"/>
    <property type="project" value="UniProtKB-SubCell"/>
</dbReference>
<evidence type="ECO:0000256" key="2">
    <source>
        <dbReference type="ARBA" id="ARBA00023015"/>
    </source>
</evidence>
<comment type="subcellular location">
    <subcellularLocation>
        <location evidence="1">Nucleus</location>
    </subcellularLocation>
</comment>
<keyword evidence="2" id="KW-0805">Transcription regulation</keyword>
<evidence type="ECO:0000313" key="7">
    <source>
        <dbReference type="Proteomes" id="UP001327560"/>
    </source>
</evidence>
<dbReference type="InterPro" id="IPR024738">
    <property type="entry name" value="Hfi1/Tada1"/>
</dbReference>
<evidence type="ECO:0000313" key="6">
    <source>
        <dbReference type="EMBL" id="WOK99880.1"/>
    </source>
</evidence>
<dbReference type="PANTHER" id="PTHR21277">
    <property type="entry name" value="TRANSCRIPTIONAL ADAPTER 1"/>
    <property type="match status" value="1"/>
</dbReference>
<dbReference type="AlphaFoldDB" id="A0AAQ3Q823"/>
<organism evidence="6 7">
    <name type="scientific">Canna indica</name>
    <name type="common">Indian-shot</name>
    <dbReference type="NCBI Taxonomy" id="4628"/>
    <lineage>
        <taxon>Eukaryota</taxon>
        <taxon>Viridiplantae</taxon>
        <taxon>Streptophyta</taxon>
        <taxon>Embryophyta</taxon>
        <taxon>Tracheophyta</taxon>
        <taxon>Spermatophyta</taxon>
        <taxon>Magnoliopsida</taxon>
        <taxon>Liliopsida</taxon>
        <taxon>Zingiberales</taxon>
        <taxon>Cannaceae</taxon>
        <taxon>Canna</taxon>
    </lineage>
</organism>
<gene>
    <name evidence="6" type="ORF">Cni_G08592</name>
</gene>
<evidence type="ECO:0000256" key="4">
    <source>
        <dbReference type="ARBA" id="ARBA00023242"/>
    </source>
</evidence>
<dbReference type="EMBL" id="CP136892">
    <property type="protein sequence ID" value="WOK99880.1"/>
    <property type="molecule type" value="Genomic_DNA"/>
</dbReference>
<dbReference type="Proteomes" id="UP001327560">
    <property type="component" value="Chromosome 3"/>
</dbReference>
<keyword evidence="7" id="KW-1185">Reference proteome</keyword>
<evidence type="ECO:0000256" key="5">
    <source>
        <dbReference type="SAM" id="MobiDB-lite"/>
    </source>
</evidence>
<reference evidence="6 7" key="1">
    <citation type="submission" date="2023-10" db="EMBL/GenBank/DDBJ databases">
        <title>Chromosome-scale genome assembly provides insights into flower coloration mechanisms of Canna indica.</title>
        <authorList>
            <person name="Li C."/>
        </authorList>
    </citation>
    <scope>NUCLEOTIDE SEQUENCE [LARGE SCALE GENOMIC DNA]</scope>
    <source>
        <tissue evidence="6">Flower</tissue>
    </source>
</reference>
<evidence type="ECO:0000256" key="1">
    <source>
        <dbReference type="ARBA" id="ARBA00004123"/>
    </source>
</evidence>
<feature type="region of interest" description="Disordered" evidence="5">
    <location>
        <begin position="177"/>
        <end position="237"/>
    </location>
</feature>
<evidence type="ECO:0000256" key="3">
    <source>
        <dbReference type="ARBA" id="ARBA00023163"/>
    </source>
</evidence>
<accession>A0AAQ3Q823</accession>
<name>A0AAQ3Q823_9LILI</name>
<sequence>MLLPMMLQSQPQPPLPLPVNKNSRIDLDDLKSQIAKRIGQEQANRYFGYLNGFLAQKLSKHEFNKLCTLTLGHENLILHNKLILAILQNACQAKAPPQVHRDKFLQRSTGFVSKKFHQVDKEVDSSQIPALVKQTWSNGDILQQSSHKFKGGVDNYGKNDWSNHLGVDARTNIAMPQSSIPFNETELGDTHKYNSSGRKRSMQQQQGESHEHLAKRARKEGVSLHYQSSARSKDSEEIVPSEYMENVDHGGELDSFRGPIQAPLGIRFCSASFGGARRTLLSSIIANSDSFSRSFDSGELCDTLVLKKGIEKMAEAQGLDGVTMDCANLLNKGLDAYLKRLIRSCIELRGGVSRKQASPGDLPYATPINGIPTINNIQKQGSAGSLRGAHVSMKDFKTAMELNPPQLGENWTSLLEKICFCSFEE</sequence>
<evidence type="ECO:0008006" key="8">
    <source>
        <dbReference type="Google" id="ProtNLM"/>
    </source>
</evidence>
<proteinExistence type="predicted"/>
<dbReference type="GO" id="GO:0003713">
    <property type="term" value="F:transcription coactivator activity"/>
    <property type="evidence" value="ECO:0007669"/>
    <property type="project" value="TreeGrafter"/>
</dbReference>
<keyword evidence="4" id="KW-0539">Nucleus</keyword>
<dbReference type="Pfam" id="PF12767">
    <property type="entry name" value="SAGA-Tad1"/>
    <property type="match status" value="1"/>
</dbReference>
<dbReference type="GO" id="GO:0006357">
    <property type="term" value="P:regulation of transcription by RNA polymerase II"/>
    <property type="evidence" value="ECO:0007669"/>
    <property type="project" value="TreeGrafter"/>
</dbReference>
<keyword evidence="3" id="KW-0804">Transcription</keyword>
<dbReference type="GO" id="GO:0000124">
    <property type="term" value="C:SAGA complex"/>
    <property type="evidence" value="ECO:0007669"/>
    <property type="project" value="UniProtKB-ARBA"/>
</dbReference>
<feature type="compositionally biased region" description="Basic and acidic residues" evidence="5">
    <location>
        <begin position="208"/>
        <end position="222"/>
    </location>
</feature>